<dbReference type="Proteomes" id="UP001055879">
    <property type="component" value="Linkage Group LG06"/>
</dbReference>
<dbReference type="EMBL" id="CM042052">
    <property type="protein sequence ID" value="KAI3718477.1"/>
    <property type="molecule type" value="Genomic_DNA"/>
</dbReference>
<proteinExistence type="predicted"/>
<name>A0ACB9B7M6_ARCLA</name>
<evidence type="ECO:0000313" key="1">
    <source>
        <dbReference type="EMBL" id="KAI3718477.1"/>
    </source>
</evidence>
<protein>
    <submittedName>
        <fullName evidence="1">Uncharacterized protein</fullName>
    </submittedName>
</protein>
<evidence type="ECO:0000313" key="2">
    <source>
        <dbReference type="Proteomes" id="UP001055879"/>
    </source>
</evidence>
<gene>
    <name evidence="1" type="ORF">L6452_19351</name>
</gene>
<keyword evidence="2" id="KW-1185">Reference proteome</keyword>
<reference evidence="1 2" key="2">
    <citation type="journal article" date="2022" name="Mol. Ecol. Resour.">
        <title>The genomes of chicory, endive, great burdock and yacon provide insights into Asteraceae paleo-polyploidization history and plant inulin production.</title>
        <authorList>
            <person name="Fan W."/>
            <person name="Wang S."/>
            <person name="Wang H."/>
            <person name="Wang A."/>
            <person name="Jiang F."/>
            <person name="Liu H."/>
            <person name="Zhao H."/>
            <person name="Xu D."/>
            <person name="Zhang Y."/>
        </authorList>
    </citation>
    <scope>NUCLEOTIDE SEQUENCE [LARGE SCALE GENOMIC DNA]</scope>
    <source>
        <strain evidence="2">cv. Niubang</strain>
    </source>
</reference>
<accession>A0ACB9B7M6</accession>
<sequence>MAARKQSVDPRRNSRKQQQSQHDAVEKKYRLVDEESEVDTKEEQSHEDMAIVSVDAENEVDATDDESDGIPSDVGELDDKKCPSCRRSYGTNRVLRNDPNMDSIIEVVIGDISKYDAEILASTLEQVRQQQPVTVTEDINNVGNTSAGTSAKRLSNAQENAYARKRTRKPRTPKRSANQSSEIKHDKANQNEHQQDQVNENEIYCNKSDENKEDYEIMAEIMQLRSKRLKIFSQDSSTDTDLDGERNSSGGGGARNHRSSSVARRIKNTRLTILAKHLHLHGQKKKNNDQLEIDVKLVSLNRDVENPEKPHLFCSPALSFHLLREYVARGTPMRSNDIQLFVVEEANPDPNQASASRNRHTSLYQEVGYSNFDLSRQEDSHILAHCPAKNGNLIIAYGRKNIS</sequence>
<organism evidence="1 2">
    <name type="scientific">Arctium lappa</name>
    <name type="common">Greater burdock</name>
    <name type="synonym">Lappa major</name>
    <dbReference type="NCBI Taxonomy" id="4217"/>
    <lineage>
        <taxon>Eukaryota</taxon>
        <taxon>Viridiplantae</taxon>
        <taxon>Streptophyta</taxon>
        <taxon>Embryophyta</taxon>
        <taxon>Tracheophyta</taxon>
        <taxon>Spermatophyta</taxon>
        <taxon>Magnoliopsida</taxon>
        <taxon>eudicotyledons</taxon>
        <taxon>Gunneridae</taxon>
        <taxon>Pentapetalae</taxon>
        <taxon>asterids</taxon>
        <taxon>campanulids</taxon>
        <taxon>Asterales</taxon>
        <taxon>Asteraceae</taxon>
        <taxon>Carduoideae</taxon>
        <taxon>Cardueae</taxon>
        <taxon>Arctiinae</taxon>
        <taxon>Arctium</taxon>
    </lineage>
</organism>
<comment type="caution">
    <text evidence="1">The sequence shown here is derived from an EMBL/GenBank/DDBJ whole genome shotgun (WGS) entry which is preliminary data.</text>
</comment>
<reference evidence="2" key="1">
    <citation type="journal article" date="2022" name="Mol. Ecol. Resour.">
        <title>The genomes of chicory, endive, great burdock and yacon provide insights into Asteraceae palaeo-polyploidization history and plant inulin production.</title>
        <authorList>
            <person name="Fan W."/>
            <person name="Wang S."/>
            <person name="Wang H."/>
            <person name="Wang A."/>
            <person name="Jiang F."/>
            <person name="Liu H."/>
            <person name="Zhao H."/>
            <person name="Xu D."/>
            <person name="Zhang Y."/>
        </authorList>
    </citation>
    <scope>NUCLEOTIDE SEQUENCE [LARGE SCALE GENOMIC DNA]</scope>
    <source>
        <strain evidence="2">cv. Niubang</strain>
    </source>
</reference>